<keyword evidence="5" id="KW-1185">Reference proteome</keyword>
<dbReference type="InterPro" id="IPR040256">
    <property type="entry name" value="At4g02000-like"/>
</dbReference>
<keyword evidence="1" id="KW-0863">Zinc-finger</keyword>
<dbReference type="EMBL" id="JBBPBN010000017">
    <property type="protein sequence ID" value="KAK9019343.1"/>
    <property type="molecule type" value="Genomic_DNA"/>
</dbReference>
<feature type="region of interest" description="Disordered" evidence="2">
    <location>
        <begin position="13"/>
        <end position="46"/>
    </location>
</feature>
<reference evidence="4 5" key="1">
    <citation type="journal article" date="2024" name="G3 (Bethesda)">
        <title>Genome assembly of Hibiscus sabdariffa L. provides insights into metabolisms of medicinal natural products.</title>
        <authorList>
            <person name="Kim T."/>
        </authorList>
    </citation>
    <scope>NUCLEOTIDE SEQUENCE [LARGE SCALE GENOMIC DNA]</scope>
    <source>
        <strain evidence="4">TK-2024</strain>
        <tissue evidence="4">Old leaves</tissue>
    </source>
</reference>
<feature type="compositionally biased region" description="Basic and acidic residues" evidence="2">
    <location>
        <begin position="22"/>
        <end position="36"/>
    </location>
</feature>
<evidence type="ECO:0000256" key="2">
    <source>
        <dbReference type="SAM" id="MobiDB-lite"/>
    </source>
</evidence>
<name>A0ABR2S2V1_9ROSI</name>
<sequence>MIGVFDNANIPINPRKYRRLKEKPPDEGNPSDKPDKTTMNFDDGIPLPPSIPSYRDSLLHGPDALSHDESNNFDDEDIELLEGDVTRSIVDGLITVDFSERGVALDTPRCENKLFELWKPKQAFRIMDVDNDYYLVSFKAISDFLHALIEGPWTIFGHYLTVEPWTSEFTTSQPFPAKIWSWIHLPGLPATLYKRSLITEIGENISHVVKIDYQTESGRRGRFARMAVKIDLRKPLISKLIINGKIQIVEYESLPTVCFHCGKYGHSQETCPDINVEPGEKDTNQQPNMTHTKLPQPTIIDKSPFGPWMVVEKRQRRTLRKPSDRIEQQPNGIFTASRFNPIYDLEGDKNEEPMLPKNPKQTKAATTIHIRKPLSLAEFPILVRNNGRASSFKMSPSKNAVLNLDKAKHSAMIIEEDSNPITILPRGNITVGTNPQNHPLGDPPNHLHDVETVPVNPPNIANALIIEPRVDSDDISHEPRGNQVMAMLE</sequence>
<protein>
    <recommendedName>
        <fullName evidence="3">CCHC-type domain-containing protein</fullName>
    </recommendedName>
</protein>
<dbReference type="InterPro" id="IPR025558">
    <property type="entry name" value="DUF4283"/>
</dbReference>
<feature type="region of interest" description="Disordered" evidence="2">
    <location>
        <begin position="278"/>
        <end position="298"/>
    </location>
</feature>
<accession>A0ABR2S2V1</accession>
<dbReference type="SUPFAM" id="SSF57756">
    <property type="entry name" value="Retrovirus zinc finger-like domains"/>
    <property type="match status" value="1"/>
</dbReference>
<dbReference type="PROSITE" id="PS50158">
    <property type="entry name" value="ZF_CCHC"/>
    <property type="match status" value="1"/>
</dbReference>
<dbReference type="PANTHER" id="PTHR31286">
    <property type="entry name" value="GLYCINE-RICH CELL WALL STRUCTURAL PROTEIN 1.8-LIKE"/>
    <property type="match status" value="1"/>
</dbReference>
<gene>
    <name evidence="4" type="ORF">V6N11_053868</name>
</gene>
<feature type="domain" description="CCHC-type" evidence="3">
    <location>
        <begin position="258"/>
        <end position="273"/>
    </location>
</feature>
<feature type="compositionally biased region" description="Polar residues" evidence="2">
    <location>
        <begin position="284"/>
        <end position="295"/>
    </location>
</feature>
<dbReference type="InterPro" id="IPR001878">
    <property type="entry name" value="Znf_CCHC"/>
</dbReference>
<proteinExistence type="predicted"/>
<keyword evidence="1" id="KW-0862">Zinc</keyword>
<evidence type="ECO:0000313" key="5">
    <source>
        <dbReference type="Proteomes" id="UP001396334"/>
    </source>
</evidence>
<dbReference type="Proteomes" id="UP001396334">
    <property type="component" value="Unassembled WGS sequence"/>
</dbReference>
<keyword evidence="1" id="KW-0479">Metal-binding</keyword>
<organism evidence="4 5">
    <name type="scientific">Hibiscus sabdariffa</name>
    <name type="common">roselle</name>
    <dbReference type="NCBI Taxonomy" id="183260"/>
    <lineage>
        <taxon>Eukaryota</taxon>
        <taxon>Viridiplantae</taxon>
        <taxon>Streptophyta</taxon>
        <taxon>Embryophyta</taxon>
        <taxon>Tracheophyta</taxon>
        <taxon>Spermatophyta</taxon>
        <taxon>Magnoliopsida</taxon>
        <taxon>eudicotyledons</taxon>
        <taxon>Gunneridae</taxon>
        <taxon>Pentapetalae</taxon>
        <taxon>rosids</taxon>
        <taxon>malvids</taxon>
        <taxon>Malvales</taxon>
        <taxon>Malvaceae</taxon>
        <taxon>Malvoideae</taxon>
        <taxon>Hibiscus</taxon>
    </lineage>
</organism>
<dbReference type="PANTHER" id="PTHR31286:SF173">
    <property type="entry name" value="DUF4283 DOMAIN-CONTAINING PROTEIN"/>
    <property type="match status" value="1"/>
</dbReference>
<evidence type="ECO:0000259" key="3">
    <source>
        <dbReference type="PROSITE" id="PS50158"/>
    </source>
</evidence>
<evidence type="ECO:0000256" key="1">
    <source>
        <dbReference type="PROSITE-ProRule" id="PRU00047"/>
    </source>
</evidence>
<evidence type="ECO:0000313" key="4">
    <source>
        <dbReference type="EMBL" id="KAK9019343.1"/>
    </source>
</evidence>
<dbReference type="InterPro" id="IPR036875">
    <property type="entry name" value="Znf_CCHC_sf"/>
</dbReference>
<dbReference type="Pfam" id="PF14111">
    <property type="entry name" value="DUF4283"/>
    <property type="match status" value="1"/>
</dbReference>
<comment type="caution">
    <text evidence="4">The sequence shown here is derived from an EMBL/GenBank/DDBJ whole genome shotgun (WGS) entry which is preliminary data.</text>
</comment>